<dbReference type="STRING" id="771875.Ferpe_0733"/>
<proteinExistence type="predicted"/>
<dbReference type="AlphaFoldDB" id="H9UBG0"/>
<name>H9UBG0_FERPD</name>
<dbReference type="Gene3D" id="2.60.120.580">
    <property type="entry name" value="Acetamidase/Formamidase-like domains"/>
    <property type="match status" value="1"/>
</dbReference>
<protein>
    <submittedName>
        <fullName evidence="1">Acetamidase/formamidase</fullName>
    </submittedName>
</protein>
<dbReference type="PANTHER" id="PTHR31891:SF1">
    <property type="entry name" value="FORMAMIDASE C869.04-RELATED"/>
    <property type="match status" value="1"/>
</dbReference>
<dbReference type="Proteomes" id="UP000007384">
    <property type="component" value="Chromosome"/>
</dbReference>
<gene>
    <name evidence="1" type="ordered locus">Ferpe_0733</name>
</gene>
<dbReference type="EMBL" id="CP003260">
    <property type="protein sequence ID" value="AFG34853.1"/>
    <property type="molecule type" value="Genomic_DNA"/>
</dbReference>
<dbReference type="Gene3D" id="3.10.28.20">
    <property type="entry name" value="Acetamidase/Formamidase-like domains"/>
    <property type="match status" value="1"/>
</dbReference>
<dbReference type="KEGG" id="fpe:Ferpe_0733"/>
<dbReference type="SUPFAM" id="SSF141130">
    <property type="entry name" value="Acetamidase/Formamidase-like"/>
    <property type="match status" value="1"/>
</dbReference>
<organism evidence="1 2">
    <name type="scientific">Fervidobacterium pennivorans (strain DSM 9078 / Ven5)</name>
    <dbReference type="NCBI Taxonomy" id="771875"/>
    <lineage>
        <taxon>Bacteria</taxon>
        <taxon>Thermotogati</taxon>
        <taxon>Thermotogota</taxon>
        <taxon>Thermotogae</taxon>
        <taxon>Thermotogales</taxon>
        <taxon>Fervidobacteriaceae</taxon>
        <taxon>Fervidobacterium</taxon>
    </lineage>
</organism>
<accession>H9UBG0</accession>
<evidence type="ECO:0000313" key="2">
    <source>
        <dbReference type="Proteomes" id="UP000007384"/>
    </source>
</evidence>
<dbReference type="OrthoDB" id="9811740at2"/>
<dbReference type="PATRIC" id="fig|771875.3.peg.750"/>
<dbReference type="Gene3D" id="2.40.10.120">
    <property type="match status" value="1"/>
</dbReference>
<reference evidence="1" key="1">
    <citation type="submission" date="2012-03" db="EMBL/GenBank/DDBJ databases">
        <title>Complete sequence of Fervidobacterium pennivorans DSM 9078.</title>
        <authorList>
            <consortium name="US DOE Joint Genome Institute"/>
            <person name="Lucas S."/>
            <person name="Han J."/>
            <person name="Lapidus A."/>
            <person name="Cheng J.-F."/>
            <person name="Goodwin L."/>
            <person name="Pitluck S."/>
            <person name="Peters L."/>
            <person name="Ovchinnikova G."/>
            <person name="Lu M."/>
            <person name="Detter J.C."/>
            <person name="Han C."/>
            <person name="Tapia R."/>
            <person name="Land M."/>
            <person name="Hauser L."/>
            <person name="Kyrpides N."/>
            <person name="Ivanova N."/>
            <person name="Pagani I."/>
            <person name="Noll K.M."/>
            <person name="Woyke T."/>
        </authorList>
    </citation>
    <scope>NUCLEOTIDE SEQUENCE</scope>
    <source>
        <strain evidence="1">DSM 9078</strain>
    </source>
</reference>
<sequence>MGVRHFVDTQKKVFAFSPDNAPAVSVNSGDEVVFETLDCFSNQIKTCEDKLESLDWNQVNPATGPVFVNGAEPGDVLEIQIVDIKVNNQGVMATGKGLGPLGGKFEGYYTKIVKVENSKAIFNDLELDIEPMVGVIGVAPKEGTINCGTPGSHGGNLDTRYIKKGARVFLPVSVKGGLLALGDLHALMGDGEVCGTGIEVAGEVRTVVRVRKNLSLKNPMVVSEGIVFTLVSSKTLDEAVKEAVGDMFEFVMSRTNISPEELVMLFSIVGNTEISQVVDPLVTTRFSMPVDILERLGVSI</sequence>
<dbReference type="RefSeq" id="WP_014451297.1">
    <property type="nucleotide sequence ID" value="NC_017095.1"/>
</dbReference>
<dbReference type="Pfam" id="PF03069">
    <property type="entry name" value="FmdA_AmdA"/>
    <property type="match status" value="2"/>
</dbReference>
<keyword evidence="2" id="KW-1185">Reference proteome</keyword>
<evidence type="ECO:0000313" key="1">
    <source>
        <dbReference type="EMBL" id="AFG34853.1"/>
    </source>
</evidence>
<dbReference type="eggNOG" id="COG2421">
    <property type="taxonomic scope" value="Bacteria"/>
</dbReference>
<dbReference type="InterPro" id="IPR004304">
    <property type="entry name" value="FmdA_AmdA"/>
</dbReference>
<dbReference type="HOGENOM" id="CLU_032013_1_0_0"/>
<dbReference type="PANTHER" id="PTHR31891">
    <property type="entry name" value="FORMAMIDASE C869.04-RELATED"/>
    <property type="match status" value="1"/>
</dbReference>
<dbReference type="GO" id="GO:0016811">
    <property type="term" value="F:hydrolase activity, acting on carbon-nitrogen (but not peptide) bonds, in linear amides"/>
    <property type="evidence" value="ECO:0007669"/>
    <property type="project" value="InterPro"/>
</dbReference>